<evidence type="ECO:0000313" key="3">
    <source>
        <dbReference type="Proteomes" id="UP001500403"/>
    </source>
</evidence>
<reference evidence="2 3" key="1">
    <citation type="journal article" date="2019" name="Int. J. Syst. Evol. Microbiol.">
        <title>The Global Catalogue of Microorganisms (GCM) 10K type strain sequencing project: providing services to taxonomists for standard genome sequencing and annotation.</title>
        <authorList>
            <consortium name="The Broad Institute Genomics Platform"/>
            <consortium name="The Broad Institute Genome Sequencing Center for Infectious Disease"/>
            <person name="Wu L."/>
            <person name="Ma J."/>
        </authorList>
    </citation>
    <scope>NUCLEOTIDE SEQUENCE [LARGE SCALE GENOMIC DNA]</scope>
    <source>
        <strain evidence="2 3">JCM 9088</strain>
    </source>
</reference>
<name>A0ABN3WUS4_9ACTN</name>
<accession>A0ABN3WUS4</accession>
<gene>
    <name evidence="2" type="ORF">GCM10010446_08300</name>
</gene>
<dbReference type="Proteomes" id="UP001500403">
    <property type="component" value="Unassembled WGS sequence"/>
</dbReference>
<feature type="region of interest" description="Disordered" evidence="1">
    <location>
        <begin position="1"/>
        <end position="59"/>
    </location>
</feature>
<proteinExistence type="predicted"/>
<feature type="compositionally biased region" description="Polar residues" evidence="1">
    <location>
        <begin position="20"/>
        <end position="33"/>
    </location>
</feature>
<protein>
    <submittedName>
        <fullName evidence="2">Uncharacterized protein</fullName>
    </submittedName>
</protein>
<sequence length="59" mass="6523">MSKNKVSRDLTPSRVRFHPSPTTLAQPTGSTEPKGQGDEVTSPHRKQRAQSIDMHPSNL</sequence>
<dbReference type="EMBL" id="BAAAUD010000011">
    <property type="protein sequence ID" value="GAA2926286.1"/>
    <property type="molecule type" value="Genomic_DNA"/>
</dbReference>
<keyword evidence="3" id="KW-1185">Reference proteome</keyword>
<organism evidence="2 3">
    <name type="scientific">Streptomyces enissocaesilis</name>
    <dbReference type="NCBI Taxonomy" id="332589"/>
    <lineage>
        <taxon>Bacteria</taxon>
        <taxon>Bacillati</taxon>
        <taxon>Actinomycetota</taxon>
        <taxon>Actinomycetes</taxon>
        <taxon>Kitasatosporales</taxon>
        <taxon>Streptomycetaceae</taxon>
        <taxon>Streptomyces</taxon>
        <taxon>Streptomyces rochei group</taxon>
    </lineage>
</organism>
<evidence type="ECO:0000256" key="1">
    <source>
        <dbReference type="SAM" id="MobiDB-lite"/>
    </source>
</evidence>
<evidence type="ECO:0000313" key="2">
    <source>
        <dbReference type="EMBL" id="GAA2926286.1"/>
    </source>
</evidence>
<comment type="caution">
    <text evidence="2">The sequence shown here is derived from an EMBL/GenBank/DDBJ whole genome shotgun (WGS) entry which is preliminary data.</text>
</comment>